<organism evidence="2">
    <name type="scientific">Sesamum latifolium</name>
    <dbReference type="NCBI Taxonomy" id="2727402"/>
    <lineage>
        <taxon>Eukaryota</taxon>
        <taxon>Viridiplantae</taxon>
        <taxon>Streptophyta</taxon>
        <taxon>Embryophyta</taxon>
        <taxon>Tracheophyta</taxon>
        <taxon>Spermatophyta</taxon>
        <taxon>Magnoliopsida</taxon>
        <taxon>eudicotyledons</taxon>
        <taxon>Gunneridae</taxon>
        <taxon>Pentapetalae</taxon>
        <taxon>asterids</taxon>
        <taxon>lamiids</taxon>
        <taxon>Lamiales</taxon>
        <taxon>Pedaliaceae</taxon>
        <taxon>Sesamum</taxon>
    </lineage>
</organism>
<dbReference type="AlphaFoldDB" id="A0AAW2WTH8"/>
<dbReference type="EMBL" id="JACGWN010000007">
    <property type="protein sequence ID" value="KAL0444016.1"/>
    <property type="molecule type" value="Genomic_DNA"/>
</dbReference>
<dbReference type="GO" id="GO:0015074">
    <property type="term" value="P:DNA integration"/>
    <property type="evidence" value="ECO:0007669"/>
    <property type="project" value="InterPro"/>
</dbReference>
<proteinExistence type="predicted"/>
<comment type="caution">
    <text evidence="2">The sequence shown here is derived from an EMBL/GenBank/DDBJ whole genome shotgun (WGS) entry which is preliminary data.</text>
</comment>
<evidence type="ECO:0000259" key="1">
    <source>
        <dbReference type="PROSITE" id="PS50994"/>
    </source>
</evidence>
<dbReference type="PROSITE" id="PS50994">
    <property type="entry name" value="INTEGRASE"/>
    <property type="match status" value="1"/>
</dbReference>
<dbReference type="Pfam" id="PF00665">
    <property type="entry name" value="rve"/>
    <property type="match status" value="1"/>
</dbReference>
<dbReference type="InterPro" id="IPR001584">
    <property type="entry name" value="Integrase_cat-core"/>
</dbReference>
<dbReference type="InterPro" id="IPR012337">
    <property type="entry name" value="RNaseH-like_sf"/>
</dbReference>
<accession>A0AAW2WTH8</accession>
<dbReference type="PANTHER" id="PTHR37984:SF5">
    <property type="entry name" value="PROTEIN NYNRIN-LIKE"/>
    <property type="match status" value="1"/>
</dbReference>
<dbReference type="InterPro" id="IPR050951">
    <property type="entry name" value="Retrovirus_Pol_polyprotein"/>
</dbReference>
<feature type="domain" description="Integrase catalytic" evidence="1">
    <location>
        <begin position="13"/>
        <end position="174"/>
    </location>
</feature>
<name>A0AAW2WTH8_9LAMI</name>
<sequence>MGTSIISQEAKLSYTVPLGRSTIRAWTSSGPSPQGQKKFVLVPIDHFTKWIEAESVAKITEHSVIQFVWKNLLCRFGVPSKITMDNGTQFQGSKFRAWCVEWKIKQIFTSVGNLKVNGQTEVSNRILLKNLKAKLGAFRTGWQKNYQEYCGLIGPPLGLVLGILHFPWCMGWKP</sequence>
<evidence type="ECO:0000313" key="2">
    <source>
        <dbReference type="EMBL" id="KAL0444016.1"/>
    </source>
</evidence>
<dbReference type="GO" id="GO:0003676">
    <property type="term" value="F:nucleic acid binding"/>
    <property type="evidence" value="ECO:0007669"/>
    <property type="project" value="InterPro"/>
</dbReference>
<dbReference type="SUPFAM" id="SSF53098">
    <property type="entry name" value="Ribonuclease H-like"/>
    <property type="match status" value="1"/>
</dbReference>
<reference evidence="2" key="1">
    <citation type="submission" date="2020-06" db="EMBL/GenBank/DDBJ databases">
        <authorList>
            <person name="Li T."/>
            <person name="Hu X."/>
            <person name="Zhang T."/>
            <person name="Song X."/>
            <person name="Zhang H."/>
            <person name="Dai N."/>
            <person name="Sheng W."/>
            <person name="Hou X."/>
            <person name="Wei L."/>
        </authorList>
    </citation>
    <scope>NUCLEOTIDE SEQUENCE</scope>
    <source>
        <strain evidence="2">KEN1</strain>
        <tissue evidence="2">Leaf</tissue>
    </source>
</reference>
<protein>
    <recommendedName>
        <fullName evidence="1">Integrase catalytic domain-containing protein</fullName>
    </recommendedName>
</protein>
<dbReference type="InterPro" id="IPR036397">
    <property type="entry name" value="RNaseH_sf"/>
</dbReference>
<dbReference type="Gene3D" id="3.30.420.10">
    <property type="entry name" value="Ribonuclease H-like superfamily/Ribonuclease H"/>
    <property type="match status" value="1"/>
</dbReference>
<reference evidence="2" key="2">
    <citation type="journal article" date="2024" name="Plant">
        <title>Genomic evolution and insights into agronomic trait innovations of Sesamum species.</title>
        <authorList>
            <person name="Miao H."/>
            <person name="Wang L."/>
            <person name="Qu L."/>
            <person name="Liu H."/>
            <person name="Sun Y."/>
            <person name="Le M."/>
            <person name="Wang Q."/>
            <person name="Wei S."/>
            <person name="Zheng Y."/>
            <person name="Lin W."/>
            <person name="Duan Y."/>
            <person name="Cao H."/>
            <person name="Xiong S."/>
            <person name="Wang X."/>
            <person name="Wei L."/>
            <person name="Li C."/>
            <person name="Ma Q."/>
            <person name="Ju M."/>
            <person name="Zhao R."/>
            <person name="Li G."/>
            <person name="Mu C."/>
            <person name="Tian Q."/>
            <person name="Mei H."/>
            <person name="Zhang T."/>
            <person name="Gao T."/>
            <person name="Zhang H."/>
        </authorList>
    </citation>
    <scope>NUCLEOTIDE SEQUENCE</scope>
    <source>
        <strain evidence="2">KEN1</strain>
    </source>
</reference>
<gene>
    <name evidence="2" type="ORF">Slati_2124300</name>
</gene>
<dbReference type="PANTHER" id="PTHR37984">
    <property type="entry name" value="PROTEIN CBG26694"/>
    <property type="match status" value="1"/>
</dbReference>